<dbReference type="PANTHER" id="PTHR41786:SF1">
    <property type="entry name" value="6-HYDROXYMETHYLPTERIN DIPHOSPHOKINASE MPTE-LIKE DOMAIN-CONTAINING PROTEIN"/>
    <property type="match status" value="1"/>
</dbReference>
<dbReference type="InterPro" id="IPR002826">
    <property type="entry name" value="MptE-like"/>
</dbReference>
<evidence type="ECO:0000313" key="3">
    <source>
        <dbReference type="Proteomes" id="UP000030012"/>
    </source>
</evidence>
<evidence type="ECO:0000313" key="2">
    <source>
        <dbReference type="EMBL" id="KGM92778.1"/>
    </source>
</evidence>
<sequence length="582" mass="67077">MIVNYNFDIEESKDGYKVLKINKDNKKVYIGSKYRMKECIDKLISEDKEIHEESIIIIFGIGTGQYIKNIYCKFKNVKIIIFEPNIRIRDYVNQSVDEYGFLKERNVYLLNGENEGEIYDELSKIIGEFDISKILYRWILNYDKVYKEEILKFSNVIRKFINDIAISRNTSMIFSNRWFDTLMCNLKYIIQSTPINLLKNKFIDVPAIIVSAGPSLSKNISELSNIKDNMMILSGGRTLRTLMEINVKPSLIGVVDPGEVSYDLVKGYIENTDVPLLYYEGTNEIIVERHRGDKLCFSQNDTVSNIFGMKLKNLSLGGSIAHTLTAAASYFGCNPIIFIGQDLAYTGEKYHADIAINQFKDVKDNTIMENGGSLYVEDIYGGKVRTSEVLENFRRDLEKIIENNKDITFVNATEGGAKIKGTVQMTLKDAIKKYKIQNSIRCFKGDNELDVSKIKQSAVEILEKIIEADEKIIDESKRALRIIKDLEIYIVTKQKSKVDRCLKQLDNIDEVIKEKYENLDVLRSIIYPTIYAILSSNKPKNDKEIIERNKYLYESILNVSKEVLEPIKKTKVDIEKMEKYDD</sequence>
<name>A0A0A0HWP4_CLONO</name>
<dbReference type="AlphaFoldDB" id="A0A0A0HWP4"/>
<dbReference type="EMBL" id="JENJ01000118">
    <property type="protein sequence ID" value="KGM92778.1"/>
    <property type="molecule type" value="Genomic_DNA"/>
</dbReference>
<dbReference type="OrthoDB" id="5291305at2"/>
<feature type="domain" description="6-hydroxymethylpterin diphosphokinase MptE-like" evidence="1">
    <location>
        <begin position="182"/>
        <end position="347"/>
    </location>
</feature>
<evidence type="ECO:0000259" key="1">
    <source>
        <dbReference type="Pfam" id="PF01973"/>
    </source>
</evidence>
<dbReference type="Proteomes" id="UP000030012">
    <property type="component" value="Unassembled WGS sequence"/>
</dbReference>
<accession>A0A0A0HWP4</accession>
<comment type="caution">
    <text evidence="2">The sequence shown here is derived from an EMBL/GenBank/DDBJ whole genome shotgun (WGS) entry which is preliminary data.</text>
</comment>
<protein>
    <recommendedName>
        <fullName evidence="1">6-hydroxymethylpterin diphosphokinase MptE-like domain-containing protein</fullName>
    </recommendedName>
</protein>
<proteinExistence type="predicted"/>
<dbReference type="Pfam" id="PF01973">
    <property type="entry name" value="MptE-like"/>
    <property type="match status" value="1"/>
</dbReference>
<dbReference type="RefSeq" id="WP_039256385.1">
    <property type="nucleotide sequence ID" value="NZ_JENJ01000118.1"/>
</dbReference>
<dbReference type="PANTHER" id="PTHR41786">
    <property type="entry name" value="MOTILITY ACCESSORY FACTOR MAF"/>
    <property type="match status" value="1"/>
</dbReference>
<organism evidence="2 3">
    <name type="scientific">Clostridium novyi A str. 4552</name>
    <dbReference type="NCBI Taxonomy" id="1444289"/>
    <lineage>
        <taxon>Bacteria</taxon>
        <taxon>Bacillati</taxon>
        <taxon>Bacillota</taxon>
        <taxon>Clostridia</taxon>
        <taxon>Eubacteriales</taxon>
        <taxon>Clostridiaceae</taxon>
        <taxon>Clostridium</taxon>
    </lineage>
</organism>
<gene>
    <name evidence="2" type="ORF">Z968_13215</name>
</gene>
<reference evidence="2 3" key="1">
    <citation type="submission" date="2014-01" db="EMBL/GenBank/DDBJ databases">
        <title>Plasmidome dynamics in the species complex Clostridium novyi sensu lato converts strains of independent lineages into distinctly different pathogens.</title>
        <authorList>
            <person name="Skarin H."/>
            <person name="Segerman B."/>
        </authorList>
    </citation>
    <scope>NUCLEOTIDE SEQUENCE [LARGE SCALE GENOMIC DNA]</scope>
    <source>
        <strain evidence="2 3">4552</strain>
    </source>
</reference>